<feature type="active site" description="Nucleophile" evidence="2">
    <location>
        <position position="159"/>
    </location>
</feature>
<reference evidence="6" key="1">
    <citation type="submission" date="2015-02" db="EMBL/GenBank/DDBJ databases">
        <authorList>
            <person name="Chooi Y.-H."/>
        </authorList>
    </citation>
    <scope>NUCLEOTIDE SEQUENCE [LARGE SCALE GENOMIC DNA]</scope>
    <source>
        <strain evidence="6">strain Y</strain>
    </source>
</reference>
<keyword evidence="2" id="KW-0378">Hydrolase</keyword>
<dbReference type="Pfam" id="PF01734">
    <property type="entry name" value="Patatin"/>
    <property type="match status" value="1"/>
</dbReference>
<proteinExistence type="predicted"/>
<dbReference type="EMBL" id="LN829119">
    <property type="protein sequence ID" value="CPR19966.1"/>
    <property type="molecule type" value="Genomic_DNA"/>
</dbReference>
<keyword evidence="3" id="KW-0472">Membrane</keyword>
<feature type="transmembrane region" description="Helical" evidence="3">
    <location>
        <begin position="37"/>
        <end position="60"/>
    </location>
</feature>
<accession>A0A0D6JH65</accession>
<feature type="short sequence motif" description="GXSXG" evidence="2">
    <location>
        <begin position="157"/>
        <end position="161"/>
    </location>
</feature>
<evidence type="ECO:0000313" key="6">
    <source>
        <dbReference type="Proteomes" id="UP000033187"/>
    </source>
</evidence>
<dbReference type="Proteomes" id="UP000033187">
    <property type="component" value="Chromosome 1"/>
</dbReference>
<dbReference type="PROSITE" id="PS51635">
    <property type="entry name" value="PNPLA"/>
    <property type="match status" value="1"/>
</dbReference>
<keyword evidence="6" id="KW-1185">Reference proteome</keyword>
<organism evidence="5 6">
    <name type="scientific">Candidatus Filomicrobium marinum</name>
    <dbReference type="NCBI Taxonomy" id="1608628"/>
    <lineage>
        <taxon>Bacteria</taxon>
        <taxon>Pseudomonadati</taxon>
        <taxon>Pseudomonadota</taxon>
        <taxon>Alphaproteobacteria</taxon>
        <taxon>Hyphomicrobiales</taxon>
        <taxon>Hyphomicrobiaceae</taxon>
        <taxon>Filomicrobium</taxon>
    </lineage>
</organism>
<name>A0A0D6JH65_9HYPH</name>
<sequence>MEAGCARHEVVKRVQFVTGIACLGGVLLPDRLYVVPLWRAIGVALLMMAIAAAAGGCATLDLRDGIDDARLARQAVVAGLPGVRFWGDEVPADIGAEVKRRLPNMPGFSLASVKLKERPVVDILALSGGGGDGAFGAGLLAGWTARGDRPEFEVVTGISAGAIIAPFAFLGPQYDKDLEEIWTGYKTSQIATAQILPGLLGGPALADTAPLKALIARYVDHRMMREIAHEYQRRGRILLVGTTNLDAQRPVVWNMGEIAASKHPNALHLFRDVILASAAIPGAFPPVDIKVQVDGKIYSEMHVDGGTTQEIFVSPVKVPFRAFDRLYKKPPVRRIYIVNNAKIDPEQKVIRSQTIPIASRAISTLIKSQSQGEIYRIYRMAKDAGADFNFIAVPREFEVQSEQFFDPVYQRALFDEGYKVGKAGNRWLKQPPDTIAQN</sequence>
<evidence type="ECO:0000256" key="3">
    <source>
        <dbReference type="SAM" id="Phobius"/>
    </source>
</evidence>
<feature type="domain" description="PNPLA" evidence="4">
    <location>
        <begin position="124"/>
        <end position="317"/>
    </location>
</feature>
<dbReference type="AlphaFoldDB" id="A0A0D6JH65"/>
<evidence type="ECO:0000313" key="5">
    <source>
        <dbReference type="EMBL" id="CPR19966.1"/>
    </source>
</evidence>
<feature type="short sequence motif" description="DGA/G" evidence="2">
    <location>
        <begin position="304"/>
        <end position="306"/>
    </location>
</feature>
<keyword evidence="3" id="KW-0812">Transmembrane</keyword>
<gene>
    <name evidence="5" type="ORF">YBN1229_v1_2398</name>
</gene>
<feature type="short sequence motif" description="GXGXXG" evidence="2">
    <location>
        <begin position="128"/>
        <end position="133"/>
    </location>
</feature>
<evidence type="ECO:0000256" key="2">
    <source>
        <dbReference type="PROSITE-ProRule" id="PRU01161"/>
    </source>
</evidence>
<dbReference type="InterPro" id="IPR016035">
    <property type="entry name" value="Acyl_Trfase/lysoPLipase"/>
</dbReference>
<dbReference type="SUPFAM" id="SSF52151">
    <property type="entry name" value="FabD/lysophospholipase-like"/>
    <property type="match status" value="1"/>
</dbReference>
<keyword evidence="3" id="KW-1133">Transmembrane helix</keyword>
<feature type="active site" description="Proton acceptor" evidence="2">
    <location>
        <position position="304"/>
    </location>
</feature>
<dbReference type="KEGG" id="fil:BN1229_v1_3523"/>
<protein>
    <submittedName>
        <fullName evidence="5">Patatin</fullName>
    </submittedName>
</protein>
<dbReference type="Gene3D" id="3.40.1090.10">
    <property type="entry name" value="Cytosolic phospholipase A2 catalytic domain"/>
    <property type="match status" value="1"/>
</dbReference>
<dbReference type="KEGG" id="fiy:BN1229_v1_2398"/>
<dbReference type="GO" id="GO:0016787">
    <property type="term" value="F:hydrolase activity"/>
    <property type="evidence" value="ECO:0007669"/>
    <property type="project" value="UniProtKB-UniRule"/>
</dbReference>
<evidence type="ECO:0000256" key="1">
    <source>
        <dbReference type="ARBA" id="ARBA00023098"/>
    </source>
</evidence>
<dbReference type="GO" id="GO:0016042">
    <property type="term" value="P:lipid catabolic process"/>
    <property type="evidence" value="ECO:0007669"/>
    <property type="project" value="UniProtKB-UniRule"/>
</dbReference>
<dbReference type="InterPro" id="IPR002641">
    <property type="entry name" value="PNPLA_dom"/>
</dbReference>
<keyword evidence="1 2" id="KW-0443">Lipid metabolism</keyword>
<keyword evidence="2" id="KW-0442">Lipid degradation</keyword>
<evidence type="ECO:0000259" key="4">
    <source>
        <dbReference type="PROSITE" id="PS51635"/>
    </source>
</evidence>